<feature type="compositionally biased region" description="Basic and acidic residues" evidence="1">
    <location>
        <begin position="1"/>
        <end position="13"/>
    </location>
</feature>
<feature type="region of interest" description="Disordered" evidence="1">
    <location>
        <begin position="1"/>
        <end position="77"/>
    </location>
</feature>
<evidence type="ECO:0000313" key="2">
    <source>
        <dbReference type="EMBL" id="CEH11840.1"/>
    </source>
</evidence>
<dbReference type="Proteomes" id="UP000054845">
    <property type="component" value="Unassembled WGS sequence"/>
</dbReference>
<evidence type="ECO:0000256" key="1">
    <source>
        <dbReference type="SAM" id="MobiDB-lite"/>
    </source>
</evidence>
<dbReference type="EMBL" id="CCYA01000065">
    <property type="protein sequence ID" value="CEH11840.1"/>
    <property type="molecule type" value="Genomic_DNA"/>
</dbReference>
<keyword evidence="3" id="KW-1185">Reference proteome</keyword>
<sequence length="131" mass="14594">MRERGSPAKRQEDPLALPLRDCAADHGTTHAADRPLNLRSHLRLAKSRSHTRFYLSHPSRPPHHPRHSFASVETSKTTSKVRLAVTTSFHDLPPQSTSARTRCPVTANRALPAAFDASAAHRKSLRTQRNP</sequence>
<protein>
    <submittedName>
        <fullName evidence="2">Uncharacterized protein</fullName>
    </submittedName>
</protein>
<organism evidence="2 3">
    <name type="scientific">Ceraceosorus bombacis</name>
    <dbReference type="NCBI Taxonomy" id="401625"/>
    <lineage>
        <taxon>Eukaryota</taxon>
        <taxon>Fungi</taxon>
        <taxon>Dikarya</taxon>
        <taxon>Basidiomycota</taxon>
        <taxon>Ustilaginomycotina</taxon>
        <taxon>Exobasidiomycetes</taxon>
        <taxon>Ceraceosorales</taxon>
        <taxon>Ceraceosoraceae</taxon>
        <taxon>Ceraceosorus</taxon>
    </lineage>
</organism>
<accession>A0A0P1B889</accession>
<proteinExistence type="predicted"/>
<evidence type="ECO:0000313" key="3">
    <source>
        <dbReference type="Proteomes" id="UP000054845"/>
    </source>
</evidence>
<dbReference type="AlphaFoldDB" id="A0A0P1B889"/>
<reference evidence="2 3" key="1">
    <citation type="submission" date="2014-09" db="EMBL/GenBank/DDBJ databases">
        <authorList>
            <person name="Magalhaes I.L.F."/>
            <person name="Oliveira U."/>
            <person name="Santos F.R."/>
            <person name="Vidigal T.H.D.A."/>
            <person name="Brescovit A.D."/>
            <person name="Santos A.J."/>
        </authorList>
    </citation>
    <scope>NUCLEOTIDE SEQUENCE [LARGE SCALE GENOMIC DNA]</scope>
</reference>
<feature type="compositionally biased region" description="Basic and acidic residues" evidence="1">
    <location>
        <begin position="22"/>
        <end position="33"/>
    </location>
</feature>
<name>A0A0P1B889_9BASI</name>
<feature type="compositionally biased region" description="Basic residues" evidence="1">
    <location>
        <begin position="40"/>
        <end position="51"/>
    </location>
</feature>